<feature type="region of interest" description="Disordered" evidence="1">
    <location>
        <begin position="190"/>
        <end position="218"/>
    </location>
</feature>
<feature type="compositionally biased region" description="Acidic residues" evidence="1">
    <location>
        <begin position="209"/>
        <end position="218"/>
    </location>
</feature>
<name>A0A6C0KY75_9ZZZZ</name>
<sequence>MVQRIDKQIDALVEAQGNASDNVIKSNPEILKLQRQYKFWTATRDAQQEKGPASTRKPPVIPNEPNEEGVVASFKNRPLRVITEEKKTDMALVVANAVSRATASAKATNNLEDIAKRAAFNAVSKFLRKTIKATVMNKTSKATLNANNSRLREEGYPGVFLQVNNKGVKQTIFNPNTNKTYKLLAKTEAGKKARSKLLKSAKRLSKVNEEDEESNNND</sequence>
<feature type="compositionally biased region" description="Basic residues" evidence="1">
    <location>
        <begin position="192"/>
        <end position="205"/>
    </location>
</feature>
<accession>A0A6C0KY75</accession>
<organism evidence="2">
    <name type="scientific">viral metagenome</name>
    <dbReference type="NCBI Taxonomy" id="1070528"/>
    <lineage>
        <taxon>unclassified sequences</taxon>
        <taxon>metagenomes</taxon>
        <taxon>organismal metagenomes</taxon>
    </lineage>
</organism>
<protein>
    <submittedName>
        <fullName evidence="2">Uncharacterized protein</fullName>
    </submittedName>
</protein>
<evidence type="ECO:0000256" key="1">
    <source>
        <dbReference type="SAM" id="MobiDB-lite"/>
    </source>
</evidence>
<reference evidence="2" key="1">
    <citation type="journal article" date="2020" name="Nature">
        <title>Giant virus diversity and host interactions through global metagenomics.</title>
        <authorList>
            <person name="Schulz F."/>
            <person name="Roux S."/>
            <person name="Paez-Espino D."/>
            <person name="Jungbluth S."/>
            <person name="Walsh D.A."/>
            <person name="Denef V.J."/>
            <person name="McMahon K.D."/>
            <person name="Konstantinidis K.T."/>
            <person name="Eloe-Fadrosh E.A."/>
            <person name="Kyrpides N.C."/>
            <person name="Woyke T."/>
        </authorList>
    </citation>
    <scope>NUCLEOTIDE SEQUENCE</scope>
    <source>
        <strain evidence="2">GVMAG-S-3300013286-35</strain>
    </source>
</reference>
<dbReference type="AlphaFoldDB" id="A0A6C0KY75"/>
<feature type="region of interest" description="Disordered" evidence="1">
    <location>
        <begin position="43"/>
        <end position="67"/>
    </location>
</feature>
<evidence type="ECO:0000313" key="2">
    <source>
        <dbReference type="EMBL" id="QHU22201.1"/>
    </source>
</evidence>
<dbReference type="EMBL" id="MN741000">
    <property type="protein sequence ID" value="QHU22201.1"/>
    <property type="molecule type" value="Genomic_DNA"/>
</dbReference>
<proteinExistence type="predicted"/>